<dbReference type="EMBL" id="FLUV01000858">
    <property type="protein sequence ID" value="SBW21547.1"/>
    <property type="molecule type" value="Genomic_DNA"/>
</dbReference>
<evidence type="ECO:0008006" key="8">
    <source>
        <dbReference type="Google" id="ProtNLM"/>
    </source>
</evidence>
<dbReference type="SUPFAM" id="SSF51735">
    <property type="entry name" value="NAD(P)-binding Rossmann-fold domains"/>
    <property type="match status" value="1"/>
</dbReference>
<evidence type="ECO:0000256" key="3">
    <source>
        <dbReference type="ARBA" id="ARBA00023027"/>
    </source>
</evidence>
<name>A0A1C3NWW7_9ACTN</name>
<evidence type="ECO:0000313" key="7">
    <source>
        <dbReference type="Proteomes" id="UP000199013"/>
    </source>
</evidence>
<feature type="compositionally biased region" description="Low complexity" evidence="5">
    <location>
        <begin position="90"/>
        <end position="103"/>
    </location>
</feature>
<sequence length="103" mass="11030">MNIGNPHEMRVLALAGPVIELCGAGVPISFVPRPPDDPTVRQPDIRLARESLSWEPKTDLRGGLTATIARFAVELGVTLGSHTTHSPLSAPAMRRAATLTRAR</sequence>
<feature type="region of interest" description="Disordered" evidence="5">
    <location>
        <begin position="82"/>
        <end position="103"/>
    </location>
</feature>
<gene>
    <name evidence="6" type="ORF">FDG2_2041</name>
</gene>
<evidence type="ECO:0000256" key="4">
    <source>
        <dbReference type="ARBA" id="ARBA00023239"/>
    </source>
</evidence>
<dbReference type="InterPro" id="IPR036291">
    <property type="entry name" value="NAD(P)-bd_dom_sf"/>
</dbReference>
<reference evidence="7" key="1">
    <citation type="submission" date="2016-02" db="EMBL/GenBank/DDBJ databases">
        <authorList>
            <person name="Wibberg D."/>
        </authorList>
    </citation>
    <scope>NUCLEOTIDE SEQUENCE [LARGE SCALE GENOMIC DNA]</scope>
</reference>
<evidence type="ECO:0000313" key="6">
    <source>
        <dbReference type="EMBL" id="SBW21547.1"/>
    </source>
</evidence>
<keyword evidence="2" id="KW-0210">Decarboxylase</keyword>
<protein>
    <recommendedName>
        <fullName evidence="8">NAD-dependent epimerase/dehydratase</fullName>
    </recommendedName>
</protein>
<comment type="cofactor">
    <cofactor evidence="1">
        <name>NAD(+)</name>
        <dbReference type="ChEBI" id="CHEBI:57540"/>
    </cofactor>
</comment>
<dbReference type="PANTHER" id="PTHR43078">
    <property type="entry name" value="UDP-GLUCURONIC ACID DECARBOXYLASE-RELATED"/>
    <property type="match status" value="1"/>
</dbReference>
<dbReference type="PANTHER" id="PTHR43078:SF6">
    <property type="entry name" value="UDP-GLUCURONIC ACID DECARBOXYLASE 1"/>
    <property type="match status" value="1"/>
</dbReference>
<evidence type="ECO:0000256" key="2">
    <source>
        <dbReference type="ARBA" id="ARBA00022793"/>
    </source>
</evidence>
<keyword evidence="4" id="KW-0456">Lyase</keyword>
<keyword evidence="7" id="KW-1185">Reference proteome</keyword>
<dbReference type="GO" id="GO:0048040">
    <property type="term" value="F:UDP-glucuronate decarboxylase activity"/>
    <property type="evidence" value="ECO:0007669"/>
    <property type="project" value="TreeGrafter"/>
</dbReference>
<dbReference type="InterPro" id="IPR044516">
    <property type="entry name" value="UXS-like"/>
</dbReference>
<dbReference type="GO" id="GO:0005737">
    <property type="term" value="C:cytoplasm"/>
    <property type="evidence" value="ECO:0007669"/>
    <property type="project" value="TreeGrafter"/>
</dbReference>
<evidence type="ECO:0000256" key="1">
    <source>
        <dbReference type="ARBA" id="ARBA00001911"/>
    </source>
</evidence>
<evidence type="ECO:0000256" key="5">
    <source>
        <dbReference type="SAM" id="MobiDB-lite"/>
    </source>
</evidence>
<proteinExistence type="predicted"/>
<dbReference type="GO" id="GO:0070403">
    <property type="term" value="F:NAD+ binding"/>
    <property type="evidence" value="ECO:0007669"/>
    <property type="project" value="InterPro"/>
</dbReference>
<organism evidence="6 7">
    <name type="scientific">Candidatus Protofrankia californiensis</name>
    <dbReference type="NCBI Taxonomy" id="1839754"/>
    <lineage>
        <taxon>Bacteria</taxon>
        <taxon>Bacillati</taxon>
        <taxon>Actinomycetota</taxon>
        <taxon>Actinomycetes</taxon>
        <taxon>Frankiales</taxon>
        <taxon>Frankiaceae</taxon>
        <taxon>Protofrankia</taxon>
    </lineage>
</organism>
<dbReference type="Proteomes" id="UP000199013">
    <property type="component" value="Unassembled WGS sequence"/>
</dbReference>
<dbReference type="GO" id="GO:0042732">
    <property type="term" value="P:D-xylose metabolic process"/>
    <property type="evidence" value="ECO:0007669"/>
    <property type="project" value="InterPro"/>
</dbReference>
<dbReference type="AlphaFoldDB" id="A0A1C3NWW7"/>
<keyword evidence="3" id="KW-0520">NAD</keyword>
<dbReference type="Gene3D" id="3.40.50.720">
    <property type="entry name" value="NAD(P)-binding Rossmann-like Domain"/>
    <property type="match status" value="1"/>
</dbReference>
<accession>A0A1C3NWW7</accession>